<name>A0A8T0IQY7_CERPU</name>
<comment type="subcellular location">
    <subcellularLocation>
        <location evidence="1">Golgi apparatus membrane</location>
        <topology evidence="1">Single-pass type II membrane protein</topology>
    </subcellularLocation>
</comment>
<evidence type="ECO:0000256" key="3">
    <source>
        <dbReference type="ARBA" id="ARBA00022676"/>
    </source>
</evidence>
<evidence type="ECO:0000256" key="2">
    <source>
        <dbReference type="ARBA" id="ARBA00005664"/>
    </source>
</evidence>
<evidence type="ECO:0000256" key="5">
    <source>
        <dbReference type="ARBA" id="ARBA00022692"/>
    </source>
</evidence>
<protein>
    <submittedName>
        <fullName evidence="11">Uncharacterized protein</fullName>
    </submittedName>
</protein>
<evidence type="ECO:0000256" key="9">
    <source>
        <dbReference type="ARBA" id="ARBA00023180"/>
    </source>
</evidence>
<comment type="similarity">
    <text evidence="2">Belongs to the glycosyltransferase 34 family.</text>
</comment>
<dbReference type="GO" id="GO:0000139">
    <property type="term" value="C:Golgi membrane"/>
    <property type="evidence" value="ECO:0007669"/>
    <property type="project" value="UniProtKB-SubCell"/>
</dbReference>
<organism evidence="11 12">
    <name type="scientific">Ceratodon purpureus</name>
    <name type="common">Fire moss</name>
    <name type="synonym">Dicranum purpureum</name>
    <dbReference type="NCBI Taxonomy" id="3225"/>
    <lineage>
        <taxon>Eukaryota</taxon>
        <taxon>Viridiplantae</taxon>
        <taxon>Streptophyta</taxon>
        <taxon>Embryophyta</taxon>
        <taxon>Bryophyta</taxon>
        <taxon>Bryophytina</taxon>
        <taxon>Bryopsida</taxon>
        <taxon>Dicranidae</taxon>
        <taxon>Pseudoditrichales</taxon>
        <taxon>Ditrichaceae</taxon>
        <taxon>Ceratodon</taxon>
    </lineage>
</organism>
<keyword evidence="9" id="KW-0325">Glycoprotein</keyword>
<keyword evidence="5 10" id="KW-0812">Transmembrane</keyword>
<reference evidence="11" key="1">
    <citation type="submission" date="2020-06" db="EMBL/GenBank/DDBJ databases">
        <title>WGS assembly of Ceratodon purpureus strain R40.</title>
        <authorList>
            <person name="Carey S.B."/>
            <person name="Jenkins J."/>
            <person name="Shu S."/>
            <person name="Lovell J.T."/>
            <person name="Sreedasyam A."/>
            <person name="Maumus F."/>
            <person name="Tiley G.P."/>
            <person name="Fernandez-Pozo N."/>
            <person name="Barry K."/>
            <person name="Chen C."/>
            <person name="Wang M."/>
            <person name="Lipzen A."/>
            <person name="Daum C."/>
            <person name="Saski C.A."/>
            <person name="Payton A.C."/>
            <person name="Mcbreen J.C."/>
            <person name="Conrad R.E."/>
            <person name="Kollar L.M."/>
            <person name="Olsson S."/>
            <person name="Huttunen S."/>
            <person name="Landis J.B."/>
            <person name="Wickett N.J."/>
            <person name="Johnson M.G."/>
            <person name="Rensing S.A."/>
            <person name="Grimwood J."/>
            <person name="Schmutz J."/>
            <person name="Mcdaniel S.F."/>
        </authorList>
    </citation>
    <scope>NUCLEOTIDE SEQUENCE</scope>
    <source>
        <strain evidence="11">R40</strain>
    </source>
</reference>
<keyword evidence="3" id="KW-0328">Glycosyltransferase</keyword>
<evidence type="ECO:0000313" key="11">
    <source>
        <dbReference type="EMBL" id="KAG0585457.1"/>
    </source>
</evidence>
<accession>A0A8T0IQY7</accession>
<evidence type="ECO:0000256" key="10">
    <source>
        <dbReference type="SAM" id="Phobius"/>
    </source>
</evidence>
<dbReference type="AlphaFoldDB" id="A0A8T0IQY7"/>
<feature type="transmembrane region" description="Helical" evidence="10">
    <location>
        <begin position="46"/>
        <end position="66"/>
    </location>
</feature>
<dbReference type="EMBL" id="CM026422">
    <property type="protein sequence ID" value="KAG0585457.1"/>
    <property type="molecule type" value="Genomic_DNA"/>
</dbReference>
<gene>
    <name evidence="11" type="ORF">KC19_2G012900</name>
</gene>
<evidence type="ECO:0000256" key="6">
    <source>
        <dbReference type="ARBA" id="ARBA00022968"/>
    </source>
</evidence>
<dbReference type="Pfam" id="PF05637">
    <property type="entry name" value="Glyco_transf_34"/>
    <property type="match status" value="1"/>
</dbReference>
<dbReference type="PANTHER" id="PTHR31311">
    <property type="entry name" value="XYLOGLUCAN 6-XYLOSYLTRANSFERASE 5-RELATED-RELATED"/>
    <property type="match status" value="1"/>
</dbReference>
<dbReference type="OrthoDB" id="205108at2759"/>
<keyword evidence="6" id="KW-0735">Signal-anchor</keyword>
<evidence type="ECO:0000256" key="7">
    <source>
        <dbReference type="ARBA" id="ARBA00022989"/>
    </source>
</evidence>
<dbReference type="InterPro" id="IPR029044">
    <property type="entry name" value="Nucleotide-diphossugar_trans"/>
</dbReference>
<keyword evidence="12" id="KW-1185">Reference proteome</keyword>
<proteinExistence type="inferred from homology"/>
<keyword evidence="7 10" id="KW-1133">Transmembrane helix</keyword>
<dbReference type="FunFam" id="3.90.550.10:FF:000032">
    <property type="entry name" value="xyloglucan 6-xylosyltransferase 2"/>
    <property type="match status" value="1"/>
</dbReference>
<dbReference type="InterPro" id="IPR008630">
    <property type="entry name" value="Glyco_trans_34"/>
</dbReference>
<dbReference type="PANTHER" id="PTHR31311:SF44">
    <property type="entry name" value="GLYCOSYLTRANSFERASE 2-RELATED"/>
    <property type="match status" value="1"/>
</dbReference>
<evidence type="ECO:0000313" key="12">
    <source>
        <dbReference type="Proteomes" id="UP000822688"/>
    </source>
</evidence>
<sequence length="475" mass="54173">MMREDAKKTAAGRTLVNHATDVLSSMLSNLPIPRGRKFQRFQKKVNSLKLTILCSFMTVLVLRGTLGIGNPFASQTQFDDNVAQGMDMMPRRVLSITNKQLLEKEELRKPEIKSHEIEDSSATGSYTLGPHIGNWDEQRALWLQEHPIMKKNSQGNNRILLVTGSQPKPCDNPVGDHLLLKSLKNKMDYCRLHDIDIFYNMAHLDQEMAGFWAKLPLLRKLMLTHPEVEWIWWMDSDAMFTDMLFELPMEKYENVNMVLHGYDEMVYNQKNWVGLNTGSFLFRNCQWSLDLLDAWAPMGPKGKARTEAGKVLTAALAGRPAFEADDQSALIYLLVTQKQRWANKVFLESQYMLHGYWIILVDRYEEMMANNHPGKGDENWPFVTHFVGCKPCGSFGVDYAAEKCISQMERAFNFGDNQILEHYGFQHQTLGTHKVRRLRNETADPLGLGLATPVTVSDLDSSTVRVSVNNHKAST</sequence>
<dbReference type="GO" id="GO:0016757">
    <property type="term" value="F:glycosyltransferase activity"/>
    <property type="evidence" value="ECO:0007669"/>
    <property type="project" value="UniProtKB-KW"/>
</dbReference>
<keyword evidence="8 10" id="KW-0472">Membrane</keyword>
<dbReference type="Gene3D" id="3.90.550.10">
    <property type="entry name" value="Spore Coat Polysaccharide Biosynthesis Protein SpsA, Chain A"/>
    <property type="match status" value="1"/>
</dbReference>
<dbReference type="Proteomes" id="UP000822688">
    <property type="component" value="Chromosome 2"/>
</dbReference>
<comment type="caution">
    <text evidence="11">The sequence shown here is derived from an EMBL/GenBank/DDBJ whole genome shotgun (WGS) entry which is preliminary data.</text>
</comment>
<keyword evidence="4" id="KW-0808">Transferase</keyword>
<evidence type="ECO:0000256" key="1">
    <source>
        <dbReference type="ARBA" id="ARBA00004323"/>
    </source>
</evidence>
<evidence type="ECO:0000256" key="4">
    <source>
        <dbReference type="ARBA" id="ARBA00022679"/>
    </source>
</evidence>
<evidence type="ECO:0000256" key="8">
    <source>
        <dbReference type="ARBA" id="ARBA00023136"/>
    </source>
</evidence>